<dbReference type="RefSeq" id="WP_214360219.1">
    <property type="nucleotide sequence ID" value="NZ_JAEKFT010000004.1"/>
</dbReference>
<organism evidence="2 3">
    <name type="scientific">Denitromonas iodatirespirans</name>
    <dbReference type="NCBI Taxonomy" id="2795389"/>
    <lineage>
        <taxon>Bacteria</taxon>
        <taxon>Pseudomonadati</taxon>
        <taxon>Pseudomonadota</taxon>
        <taxon>Betaproteobacteria</taxon>
        <taxon>Rhodocyclales</taxon>
        <taxon>Zoogloeaceae</taxon>
        <taxon>Denitromonas</taxon>
    </lineage>
</organism>
<dbReference type="InterPro" id="IPR005625">
    <property type="entry name" value="PepSY-ass_TM"/>
</dbReference>
<comment type="caution">
    <text evidence="2">The sequence shown here is derived from an EMBL/GenBank/DDBJ whole genome shotgun (WGS) entry which is preliminary data.</text>
</comment>
<name>A0A944HAC9_DENI1</name>
<feature type="transmembrane region" description="Helical" evidence="1">
    <location>
        <begin position="371"/>
        <end position="392"/>
    </location>
</feature>
<reference evidence="3" key="1">
    <citation type="journal article" date="2022" name="ISME J.">
        <title>Genetic and phylogenetic analysis of dissimilatory iodate-reducing bacteria identifies potential niches across the world's oceans.</title>
        <authorList>
            <person name="Reyes-Umana V."/>
            <person name="Henning Z."/>
            <person name="Lee K."/>
            <person name="Barnum T.P."/>
            <person name="Coates J.D."/>
        </authorList>
    </citation>
    <scope>NUCLEOTIDE SEQUENCE [LARGE SCALE GENOMIC DNA]</scope>
    <source>
        <strain evidence="3">IR12</strain>
    </source>
</reference>
<accession>A0A944HAC9</accession>
<dbReference type="Pfam" id="PF03929">
    <property type="entry name" value="PepSY_TM"/>
    <property type="match status" value="1"/>
</dbReference>
<evidence type="ECO:0000313" key="3">
    <source>
        <dbReference type="Proteomes" id="UP000694660"/>
    </source>
</evidence>
<dbReference type="PANTHER" id="PTHR34219:SF5">
    <property type="entry name" value="BLR4505 PROTEIN"/>
    <property type="match status" value="1"/>
</dbReference>
<proteinExistence type="predicted"/>
<keyword evidence="1" id="KW-0812">Transmembrane</keyword>
<dbReference type="AlphaFoldDB" id="A0A944HAC9"/>
<keyword evidence="1" id="KW-1133">Transmembrane helix</keyword>
<feature type="transmembrane region" description="Helical" evidence="1">
    <location>
        <begin position="12"/>
        <end position="32"/>
    </location>
</feature>
<dbReference type="Proteomes" id="UP000694660">
    <property type="component" value="Unassembled WGS sequence"/>
</dbReference>
<protein>
    <submittedName>
        <fullName evidence="2">PepSY domain-containing protein</fullName>
    </submittedName>
</protein>
<dbReference type="EMBL" id="JAEKFT010000004">
    <property type="protein sequence ID" value="MBT0960457.1"/>
    <property type="molecule type" value="Genomic_DNA"/>
</dbReference>
<keyword evidence="1" id="KW-0472">Membrane</keyword>
<sequence length="416" mass="46423">MRAGLVVLHRYVGLALAIFLAVAGLSGALLVWQHELDATLNPRWFKVHPPSPEARPLDPLALRERVAAAYPQAAVNDVNLHIRPQASIVFGLEARATAADGASLPLTVDEVFVDPYTGNILGARRRGAIQEGWHNLIPFIDRLHYALALDRLGVWLMGVVALLWTIDCFNGAYLTFPARPRGGRRPDRAWPARWWRAWQLRLRGGVYKLNYDLHRAGGLWTWAMLLVFAWSGVAFNLGREVYLPAMQQAFVFQPLPEALAPRRSESTTPRLDWTAALAIGERHMAAMAVREGFEVIRAESLQYQPASASYRYRVTSSLDIRAEGSTQVLFDAESGDRLLSYLPTGKAAGDTITTWLTSLHRAQIWGLPYRLFVTALGLVVAMLSLTGVYVWWKKRNGRLLSASRKTLRPVTDTPAN</sequence>
<gene>
    <name evidence="2" type="ORF">I8J34_04645</name>
</gene>
<evidence type="ECO:0000256" key="1">
    <source>
        <dbReference type="SAM" id="Phobius"/>
    </source>
</evidence>
<feature type="transmembrane region" description="Helical" evidence="1">
    <location>
        <begin position="219"/>
        <end position="238"/>
    </location>
</feature>
<evidence type="ECO:0000313" key="2">
    <source>
        <dbReference type="EMBL" id="MBT0960457.1"/>
    </source>
</evidence>
<dbReference type="PANTHER" id="PTHR34219">
    <property type="entry name" value="IRON-REGULATED INNER MEMBRANE PROTEIN-RELATED"/>
    <property type="match status" value="1"/>
</dbReference>
<keyword evidence="3" id="KW-1185">Reference proteome</keyword>
<feature type="transmembrane region" description="Helical" evidence="1">
    <location>
        <begin position="152"/>
        <end position="176"/>
    </location>
</feature>